<evidence type="ECO:0000256" key="8">
    <source>
        <dbReference type="RuleBase" id="RU363041"/>
    </source>
</evidence>
<gene>
    <name evidence="9" type="ORF">DFO77_103157</name>
</gene>
<evidence type="ECO:0000256" key="2">
    <source>
        <dbReference type="ARBA" id="ARBA00009142"/>
    </source>
</evidence>
<comment type="caution">
    <text evidence="9">The sequence shown here is derived from an EMBL/GenBank/DDBJ whole genome shotgun (WGS) entry which is preliminary data.</text>
</comment>
<proteinExistence type="inferred from homology"/>
<evidence type="ECO:0000313" key="10">
    <source>
        <dbReference type="Proteomes" id="UP000252733"/>
    </source>
</evidence>
<comment type="similarity">
    <text evidence="2 8">Belongs to the 4-toluene sulfonate uptake permease (TSUP) (TC 2.A.102) family.</text>
</comment>
<feature type="transmembrane region" description="Helical" evidence="8">
    <location>
        <begin position="220"/>
        <end position="237"/>
    </location>
</feature>
<protein>
    <recommendedName>
        <fullName evidence="8">Probable membrane transporter protein</fullName>
    </recommendedName>
</protein>
<dbReference type="STRING" id="1168289.GCA_000259075_01060"/>
<feature type="transmembrane region" description="Helical" evidence="8">
    <location>
        <begin position="41"/>
        <end position="58"/>
    </location>
</feature>
<feature type="transmembrane region" description="Helical" evidence="8">
    <location>
        <begin position="7"/>
        <end position="35"/>
    </location>
</feature>
<keyword evidence="5 8" id="KW-0812">Transmembrane</keyword>
<accession>A0A2T0XM87</accession>
<evidence type="ECO:0000256" key="4">
    <source>
        <dbReference type="ARBA" id="ARBA00022475"/>
    </source>
</evidence>
<dbReference type="RefSeq" id="WP_106153025.1">
    <property type="nucleotide sequence ID" value="NZ_PVTS01000007.1"/>
</dbReference>
<dbReference type="AlphaFoldDB" id="A0A2T0XM87"/>
<dbReference type="PANTHER" id="PTHR30269:SF38">
    <property type="entry name" value="SULFITE EXPORTER TAUE_SAFE"/>
    <property type="match status" value="1"/>
</dbReference>
<dbReference type="Pfam" id="PF01925">
    <property type="entry name" value="TauE"/>
    <property type="match status" value="1"/>
</dbReference>
<organism evidence="9 10">
    <name type="scientific">Marinilabilia salmonicolor</name>
    <dbReference type="NCBI Taxonomy" id="989"/>
    <lineage>
        <taxon>Bacteria</taxon>
        <taxon>Pseudomonadati</taxon>
        <taxon>Bacteroidota</taxon>
        <taxon>Bacteroidia</taxon>
        <taxon>Marinilabiliales</taxon>
        <taxon>Marinilabiliaceae</taxon>
        <taxon>Marinilabilia</taxon>
    </lineage>
</organism>
<dbReference type="InterPro" id="IPR052017">
    <property type="entry name" value="TSUP"/>
</dbReference>
<evidence type="ECO:0000256" key="3">
    <source>
        <dbReference type="ARBA" id="ARBA00022448"/>
    </source>
</evidence>
<dbReference type="InterPro" id="IPR002781">
    <property type="entry name" value="TM_pro_TauE-like"/>
</dbReference>
<comment type="subcellular location">
    <subcellularLocation>
        <location evidence="1 8">Cell membrane</location>
        <topology evidence="1 8">Multi-pass membrane protein</topology>
    </subcellularLocation>
</comment>
<feature type="transmembrane region" description="Helical" evidence="8">
    <location>
        <begin position="190"/>
        <end position="208"/>
    </location>
</feature>
<keyword evidence="6 8" id="KW-1133">Transmembrane helix</keyword>
<dbReference type="OrthoDB" id="7843147at2"/>
<keyword evidence="4 8" id="KW-1003">Cell membrane</keyword>
<reference evidence="9 10" key="1">
    <citation type="submission" date="2018-07" db="EMBL/GenBank/DDBJ databases">
        <title>Freshwater and sediment microbial communities from various areas in North America, analyzing microbe dynamics in response to fracking.</title>
        <authorList>
            <person name="Lamendella R."/>
        </authorList>
    </citation>
    <scope>NUCLEOTIDE SEQUENCE [LARGE SCALE GENOMIC DNA]</scope>
    <source>
        <strain evidence="9 10">160A</strain>
    </source>
</reference>
<feature type="transmembrane region" description="Helical" evidence="8">
    <location>
        <begin position="164"/>
        <end position="183"/>
    </location>
</feature>
<sequence length="240" mass="25895">MPDIWIFLVIIFSSLIKGITGFGFALFSFPLLLIWYSPKEIIPVLMICNLIASVLIVIQKKEQKLLDRNAYSLIGAGGLFTVAGVIALSASTGHLLVKLSGALFIALTIYSMVSRKKATTLPSRHYLFAGAFIGFLTGAVSVSGPPLALFLNRAKTGNRKFREIFAAFSVVTAVIAIIGYYQAGMITAETVRTSLLFTPILLTGTVVGKKLNTKMSFRSFQSTNIILTLIASLLLVANPA</sequence>
<evidence type="ECO:0000313" key="9">
    <source>
        <dbReference type="EMBL" id="RCW38686.1"/>
    </source>
</evidence>
<name>A0A2T0XM87_9BACT</name>
<feature type="transmembrane region" description="Helical" evidence="8">
    <location>
        <begin position="70"/>
        <end position="89"/>
    </location>
</feature>
<evidence type="ECO:0000256" key="7">
    <source>
        <dbReference type="ARBA" id="ARBA00023136"/>
    </source>
</evidence>
<feature type="transmembrane region" description="Helical" evidence="8">
    <location>
        <begin position="125"/>
        <end position="144"/>
    </location>
</feature>
<dbReference type="GO" id="GO:0005886">
    <property type="term" value="C:plasma membrane"/>
    <property type="evidence" value="ECO:0007669"/>
    <property type="project" value="UniProtKB-SubCell"/>
</dbReference>
<keyword evidence="3" id="KW-0813">Transport</keyword>
<keyword evidence="10" id="KW-1185">Reference proteome</keyword>
<dbReference type="EMBL" id="QPIZ01000003">
    <property type="protein sequence ID" value="RCW38686.1"/>
    <property type="molecule type" value="Genomic_DNA"/>
</dbReference>
<dbReference type="PANTHER" id="PTHR30269">
    <property type="entry name" value="TRANSMEMBRANE PROTEIN YFCA"/>
    <property type="match status" value="1"/>
</dbReference>
<evidence type="ECO:0000256" key="6">
    <source>
        <dbReference type="ARBA" id="ARBA00022989"/>
    </source>
</evidence>
<dbReference type="Proteomes" id="UP000252733">
    <property type="component" value="Unassembled WGS sequence"/>
</dbReference>
<keyword evidence="7 8" id="KW-0472">Membrane</keyword>
<evidence type="ECO:0000256" key="5">
    <source>
        <dbReference type="ARBA" id="ARBA00022692"/>
    </source>
</evidence>
<evidence type="ECO:0000256" key="1">
    <source>
        <dbReference type="ARBA" id="ARBA00004651"/>
    </source>
</evidence>